<dbReference type="Proteomes" id="UP000004846">
    <property type="component" value="Unassembled WGS sequence"/>
</dbReference>
<evidence type="ECO:0000313" key="1">
    <source>
        <dbReference type="EMBL" id="EFM82946.1"/>
    </source>
</evidence>
<organism evidence="1 2">
    <name type="scientific">Enterococcus faecalis TX4248</name>
    <dbReference type="NCBI Taxonomy" id="749495"/>
    <lineage>
        <taxon>Bacteria</taxon>
        <taxon>Bacillati</taxon>
        <taxon>Bacillota</taxon>
        <taxon>Bacilli</taxon>
        <taxon>Lactobacillales</taxon>
        <taxon>Enterococcaceae</taxon>
        <taxon>Enterococcus</taxon>
    </lineage>
</organism>
<name>A0A125W6Y0_ENTFL</name>
<proteinExistence type="predicted"/>
<comment type="caution">
    <text evidence="1">The sequence shown here is derived from an EMBL/GenBank/DDBJ whole genome shotgun (WGS) entry which is preliminary data.</text>
</comment>
<accession>A0A125W6Y0</accession>
<protein>
    <submittedName>
        <fullName evidence="1">Uncharacterized protein</fullName>
    </submittedName>
</protein>
<reference evidence="1 2" key="1">
    <citation type="submission" date="2010-07" db="EMBL/GenBank/DDBJ databases">
        <authorList>
            <person name="Sid Ahmed O."/>
        </authorList>
    </citation>
    <scope>NUCLEOTIDE SEQUENCE [LARGE SCALE GENOMIC DNA]</scope>
    <source>
        <strain evidence="1 2">TX4248</strain>
    </source>
</reference>
<gene>
    <name evidence="1" type="ORF">HMPREF9498_01416</name>
</gene>
<sequence>MLKRKTPTNWCLSFLLGGSFGSSDLMVMDIELDKFVLNQQKKIGERK</sequence>
<dbReference type="HOGENOM" id="CLU_3167713_0_0_9"/>
<evidence type="ECO:0000313" key="2">
    <source>
        <dbReference type="Proteomes" id="UP000004846"/>
    </source>
</evidence>
<dbReference type="EMBL" id="AEBR01000040">
    <property type="protein sequence ID" value="EFM82946.1"/>
    <property type="molecule type" value="Genomic_DNA"/>
</dbReference>
<dbReference type="AlphaFoldDB" id="A0A125W6Y0"/>